<feature type="domain" description="ABC transmembrane type-1" evidence="7">
    <location>
        <begin position="59"/>
        <end position="339"/>
    </location>
</feature>
<dbReference type="InterPro" id="IPR017871">
    <property type="entry name" value="ABC_transporter-like_CS"/>
</dbReference>
<evidence type="ECO:0000259" key="7">
    <source>
        <dbReference type="PROSITE" id="PS50929"/>
    </source>
</evidence>
<evidence type="ECO:0000256" key="2">
    <source>
        <dbReference type="ARBA" id="ARBA00022692"/>
    </source>
</evidence>
<proteinExistence type="predicted"/>
<feature type="transmembrane region" description="Helical" evidence="5">
    <location>
        <begin position="316"/>
        <end position="342"/>
    </location>
</feature>
<dbReference type="InterPro" id="IPR011527">
    <property type="entry name" value="ABC1_TM_dom"/>
</dbReference>
<dbReference type="GO" id="GO:0016887">
    <property type="term" value="F:ATP hydrolysis activity"/>
    <property type="evidence" value="ECO:0007669"/>
    <property type="project" value="InterPro"/>
</dbReference>
<dbReference type="STRING" id="208439.AJAP_40635"/>
<dbReference type="AlphaFoldDB" id="A0A075V696"/>
<dbReference type="PROSITE" id="PS50893">
    <property type="entry name" value="ABC_TRANSPORTER_2"/>
    <property type="match status" value="1"/>
</dbReference>
<dbReference type="EMBL" id="CP008953">
    <property type="protein sequence ID" value="AIG80903.1"/>
    <property type="molecule type" value="Genomic_DNA"/>
</dbReference>
<dbReference type="PROSITE" id="PS00211">
    <property type="entry name" value="ABC_TRANSPORTER_1"/>
    <property type="match status" value="1"/>
</dbReference>
<keyword evidence="3 5" id="KW-1133">Transmembrane helix</keyword>
<dbReference type="eggNOG" id="COG1132">
    <property type="taxonomic scope" value="Bacteria"/>
</dbReference>
<feature type="domain" description="ABC transporter" evidence="6">
    <location>
        <begin position="348"/>
        <end position="563"/>
    </location>
</feature>
<evidence type="ECO:0000313" key="9">
    <source>
        <dbReference type="Proteomes" id="UP000028492"/>
    </source>
</evidence>
<sequence length="565" mass="59752">MFTSRSPTDKSVAPAAVIRLPSIIVLSATYPLPRLRLPAKPTAWRYLLRMMLARPGLLAVSAISGALWSLPIALLPVAIGRGIDAIGRGDGDSVWLWGLAAAGLGIAQTLAGTVQHFASYGCWIHGAGVTQRLATEHAAKLGANLRDTTTTGDVVAITTSDINPIGDSFEVLGRAFGSLIAFIVCATALLTTSPLLGMVALIGVPLAVVGIGPLLKPLEKRQTKQREEKTEVNALAADIVSGLRILRGVGGEKQFLDRFRRSSQKVRAAGVQVGRSEAWLAAAEVALPGLVTVVITWLGAQLAINGTIGVGELITFYGVSVFLVIPVTTATEFAGVLSAALVSARKVCKLLSTERTLAEPEHPVPLPEGPLDLYDETSGIKVEAGKLTVIDVGADAEAVASRMARFTDPSEPALVGGVPVDRVALDELRRRVVFAHNQDIWFSGVLREQVSPAQPGDVEITEALYAADAEDIVDALPNGVDEVIGERGREVSGGQRQRLNLARALATDADVLLLDEPTSAVDAHTEARITERVAKLRRGKTTVVFSQSPLWTHVADEVIDSKVPA</sequence>
<reference evidence="8 9" key="1">
    <citation type="journal article" date="2014" name="J. Biotechnol.">
        <title>Complete genome sequence of the actinobacterium Amycolatopsis japonica MG417-CF17(T) (=DSM 44213T) producing (S,S)-N,N'-ethylenediaminedisuccinic acid.</title>
        <authorList>
            <person name="Stegmann E."/>
            <person name="Albersmeier A."/>
            <person name="Spohn M."/>
            <person name="Gert H."/>
            <person name="Weber T."/>
            <person name="Wohlleben W."/>
            <person name="Kalinowski J."/>
            <person name="Ruckert C."/>
        </authorList>
    </citation>
    <scope>NUCLEOTIDE SEQUENCE [LARGE SCALE GENOMIC DNA]</scope>
    <source>
        <strain evidence="9">MG417-CF17 (DSM 44213)</strain>
    </source>
</reference>
<feature type="transmembrane region" description="Helical" evidence="5">
    <location>
        <begin position="285"/>
        <end position="304"/>
    </location>
</feature>
<dbReference type="GO" id="GO:0005886">
    <property type="term" value="C:plasma membrane"/>
    <property type="evidence" value="ECO:0007669"/>
    <property type="project" value="UniProtKB-SubCell"/>
</dbReference>
<evidence type="ECO:0000256" key="4">
    <source>
        <dbReference type="ARBA" id="ARBA00023136"/>
    </source>
</evidence>
<protein>
    <submittedName>
        <fullName evidence="8">Conserved putative membrane protein</fullName>
    </submittedName>
</protein>
<organism evidence="8 9">
    <name type="scientific">Amycolatopsis japonica</name>
    <dbReference type="NCBI Taxonomy" id="208439"/>
    <lineage>
        <taxon>Bacteria</taxon>
        <taxon>Bacillati</taxon>
        <taxon>Actinomycetota</taxon>
        <taxon>Actinomycetes</taxon>
        <taxon>Pseudonocardiales</taxon>
        <taxon>Pseudonocardiaceae</taxon>
        <taxon>Amycolatopsis</taxon>
        <taxon>Amycolatopsis japonica group</taxon>
    </lineage>
</organism>
<dbReference type="SUPFAM" id="SSF90123">
    <property type="entry name" value="ABC transporter transmembrane region"/>
    <property type="match status" value="1"/>
</dbReference>
<dbReference type="Pfam" id="PF00005">
    <property type="entry name" value="ABC_tran"/>
    <property type="match status" value="1"/>
</dbReference>
<evidence type="ECO:0000256" key="1">
    <source>
        <dbReference type="ARBA" id="ARBA00004651"/>
    </source>
</evidence>
<dbReference type="KEGG" id="aja:AJAP_40635"/>
<dbReference type="InterPro" id="IPR027417">
    <property type="entry name" value="P-loop_NTPase"/>
</dbReference>
<dbReference type="PROSITE" id="PS50929">
    <property type="entry name" value="ABC_TM1F"/>
    <property type="match status" value="1"/>
</dbReference>
<dbReference type="Proteomes" id="UP000028492">
    <property type="component" value="Chromosome"/>
</dbReference>
<dbReference type="Gene3D" id="3.40.50.300">
    <property type="entry name" value="P-loop containing nucleotide triphosphate hydrolases"/>
    <property type="match status" value="1"/>
</dbReference>
<feature type="transmembrane region" description="Helical" evidence="5">
    <location>
        <begin position="94"/>
        <end position="114"/>
    </location>
</feature>
<feature type="transmembrane region" description="Helical" evidence="5">
    <location>
        <begin position="12"/>
        <end position="32"/>
    </location>
</feature>
<dbReference type="Gene3D" id="1.20.1560.10">
    <property type="entry name" value="ABC transporter type 1, transmembrane domain"/>
    <property type="match status" value="1"/>
</dbReference>
<evidence type="ECO:0000256" key="5">
    <source>
        <dbReference type="SAM" id="Phobius"/>
    </source>
</evidence>
<dbReference type="InterPro" id="IPR039421">
    <property type="entry name" value="Type_1_exporter"/>
</dbReference>
<dbReference type="GO" id="GO:0005524">
    <property type="term" value="F:ATP binding"/>
    <property type="evidence" value="ECO:0007669"/>
    <property type="project" value="InterPro"/>
</dbReference>
<name>A0A075V696_9PSEU</name>
<dbReference type="SUPFAM" id="SSF52540">
    <property type="entry name" value="P-loop containing nucleoside triphosphate hydrolases"/>
    <property type="match status" value="1"/>
</dbReference>
<keyword evidence="9" id="KW-1185">Reference proteome</keyword>
<feature type="transmembrane region" description="Helical" evidence="5">
    <location>
        <begin position="52"/>
        <end position="74"/>
    </location>
</feature>
<evidence type="ECO:0000259" key="6">
    <source>
        <dbReference type="PROSITE" id="PS50893"/>
    </source>
</evidence>
<feature type="transmembrane region" description="Helical" evidence="5">
    <location>
        <begin position="171"/>
        <end position="189"/>
    </location>
</feature>
<dbReference type="InterPro" id="IPR036640">
    <property type="entry name" value="ABC1_TM_sf"/>
</dbReference>
<keyword evidence="2 5" id="KW-0812">Transmembrane</keyword>
<evidence type="ECO:0000313" key="8">
    <source>
        <dbReference type="EMBL" id="AIG80903.1"/>
    </source>
</evidence>
<dbReference type="Pfam" id="PF00664">
    <property type="entry name" value="ABC_membrane"/>
    <property type="match status" value="1"/>
</dbReference>
<gene>
    <name evidence="8" type="ORF">AJAP_40635</name>
</gene>
<evidence type="ECO:0000256" key="3">
    <source>
        <dbReference type="ARBA" id="ARBA00022989"/>
    </source>
</evidence>
<dbReference type="PANTHER" id="PTHR43394">
    <property type="entry name" value="ATP-DEPENDENT PERMEASE MDL1, MITOCHONDRIAL"/>
    <property type="match status" value="1"/>
</dbReference>
<dbReference type="HOGENOM" id="CLU_000604_84_3_11"/>
<comment type="subcellular location">
    <subcellularLocation>
        <location evidence="1">Cell membrane</location>
        <topology evidence="1">Multi-pass membrane protein</topology>
    </subcellularLocation>
</comment>
<dbReference type="PANTHER" id="PTHR43394:SF1">
    <property type="entry name" value="ATP-BINDING CASSETTE SUB-FAMILY B MEMBER 10, MITOCHONDRIAL"/>
    <property type="match status" value="1"/>
</dbReference>
<dbReference type="InterPro" id="IPR003439">
    <property type="entry name" value="ABC_transporter-like_ATP-bd"/>
</dbReference>
<keyword evidence="4 5" id="KW-0472">Membrane</keyword>
<accession>A0A075V696</accession>
<dbReference type="GO" id="GO:0015421">
    <property type="term" value="F:ABC-type oligopeptide transporter activity"/>
    <property type="evidence" value="ECO:0007669"/>
    <property type="project" value="TreeGrafter"/>
</dbReference>
<dbReference type="CDD" id="cd07346">
    <property type="entry name" value="ABC_6TM_exporters"/>
    <property type="match status" value="1"/>
</dbReference>
<feature type="transmembrane region" description="Helical" evidence="5">
    <location>
        <begin position="195"/>
        <end position="215"/>
    </location>
</feature>